<keyword evidence="4 6" id="KW-1133">Transmembrane helix</keyword>
<comment type="subcellular location">
    <subcellularLocation>
        <location evidence="1">Cell membrane</location>
        <topology evidence="1">Multi-pass membrane protein</topology>
    </subcellularLocation>
</comment>
<dbReference type="PANTHER" id="PTHR43370:SF2">
    <property type="entry name" value="ABC TRANSPORTER PERMEASE PROTEIN"/>
    <property type="match status" value="1"/>
</dbReference>
<dbReference type="EMBL" id="SORI01000013">
    <property type="protein sequence ID" value="TDY59437.1"/>
    <property type="molecule type" value="Genomic_DNA"/>
</dbReference>
<feature type="transmembrane region" description="Helical" evidence="6">
    <location>
        <begin position="227"/>
        <end position="260"/>
    </location>
</feature>
<organism evidence="7 8">
    <name type="scientific">Aminivibrio pyruvatiphilus</name>
    <dbReference type="NCBI Taxonomy" id="1005740"/>
    <lineage>
        <taxon>Bacteria</taxon>
        <taxon>Thermotogati</taxon>
        <taxon>Synergistota</taxon>
        <taxon>Synergistia</taxon>
        <taxon>Synergistales</taxon>
        <taxon>Aminobacteriaceae</taxon>
        <taxon>Aminivibrio</taxon>
    </lineage>
</organism>
<evidence type="ECO:0000256" key="5">
    <source>
        <dbReference type="ARBA" id="ARBA00023136"/>
    </source>
</evidence>
<protein>
    <submittedName>
        <fullName evidence="7">Simple sugar transport system permease protein</fullName>
    </submittedName>
</protein>
<dbReference type="InterPro" id="IPR001851">
    <property type="entry name" value="ABC_transp_permease"/>
</dbReference>
<evidence type="ECO:0000256" key="1">
    <source>
        <dbReference type="ARBA" id="ARBA00004651"/>
    </source>
</evidence>
<dbReference type="Pfam" id="PF02653">
    <property type="entry name" value="BPD_transp_2"/>
    <property type="match status" value="1"/>
</dbReference>
<feature type="transmembrane region" description="Helical" evidence="6">
    <location>
        <begin position="192"/>
        <end position="215"/>
    </location>
</feature>
<keyword evidence="5 6" id="KW-0472">Membrane</keyword>
<sequence length="306" mass="32179">MILEGLLARAVQMSTPLLLGSLGEVIVERTGVMNMAIEGIFLLGAWAGFTGAYITGSLAAGFLCAMAAGVAVGALYGWITVCLKQHQIVTGVAINILAAGIGIFFYRVLFGVPLLPLTVEPLRPLAVPFLSDIPVIGPALFRQNILTYLAWGAMPLGWWVLFRTRTGLVLRSTGANPEAVDAAGISVERVRFGAVLAAGALSGLAGAFYSIGYLGLFSNDMIGGRGWIAFALCFLGNWNPLGALLGAVVFGIADAAAITLQTSGIRMVPNEFLIALPYMLTIAATLARKRFNVPASLGTAYIKEEK</sequence>
<proteinExistence type="predicted"/>
<evidence type="ECO:0000256" key="4">
    <source>
        <dbReference type="ARBA" id="ARBA00022989"/>
    </source>
</evidence>
<dbReference type="GO" id="GO:0022857">
    <property type="term" value="F:transmembrane transporter activity"/>
    <property type="evidence" value="ECO:0007669"/>
    <property type="project" value="InterPro"/>
</dbReference>
<accession>A0A4R8M644</accession>
<gene>
    <name evidence="7" type="ORF">C8D99_11314</name>
</gene>
<name>A0A4R8M644_9BACT</name>
<evidence type="ECO:0000256" key="3">
    <source>
        <dbReference type="ARBA" id="ARBA00022692"/>
    </source>
</evidence>
<feature type="transmembrane region" description="Helical" evidence="6">
    <location>
        <begin position="145"/>
        <end position="162"/>
    </location>
</feature>
<dbReference type="RefSeq" id="WP_243833890.1">
    <property type="nucleotide sequence ID" value="NZ_SORI01000013.1"/>
</dbReference>
<keyword evidence="2" id="KW-1003">Cell membrane</keyword>
<evidence type="ECO:0000256" key="6">
    <source>
        <dbReference type="SAM" id="Phobius"/>
    </source>
</evidence>
<keyword evidence="7" id="KW-0762">Sugar transport</keyword>
<keyword evidence="8" id="KW-1185">Reference proteome</keyword>
<keyword evidence="3 6" id="KW-0812">Transmembrane</keyword>
<feature type="transmembrane region" description="Helical" evidence="6">
    <location>
        <begin position="34"/>
        <end position="54"/>
    </location>
</feature>
<dbReference type="AlphaFoldDB" id="A0A4R8M644"/>
<evidence type="ECO:0000313" key="8">
    <source>
        <dbReference type="Proteomes" id="UP000295066"/>
    </source>
</evidence>
<dbReference type="Proteomes" id="UP000295066">
    <property type="component" value="Unassembled WGS sequence"/>
</dbReference>
<dbReference type="CDD" id="cd06580">
    <property type="entry name" value="TM_PBP1_transp_TpRbsC_like"/>
    <property type="match status" value="1"/>
</dbReference>
<comment type="caution">
    <text evidence="7">The sequence shown here is derived from an EMBL/GenBank/DDBJ whole genome shotgun (WGS) entry which is preliminary data.</text>
</comment>
<dbReference type="PANTHER" id="PTHR43370">
    <property type="entry name" value="SUGAR ABC TRANSPORTER INTEGRAL MEMBRANE PROTEIN-RELATED"/>
    <property type="match status" value="1"/>
</dbReference>
<dbReference type="GO" id="GO:0005886">
    <property type="term" value="C:plasma membrane"/>
    <property type="evidence" value="ECO:0007669"/>
    <property type="project" value="UniProtKB-SubCell"/>
</dbReference>
<feature type="transmembrane region" description="Helical" evidence="6">
    <location>
        <begin position="88"/>
        <end position="109"/>
    </location>
</feature>
<feature type="transmembrane region" description="Helical" evidence="6">
    <location>
        <begin position="60"/>
        <end position="81"/>
    </location>
</feature>
<evidence type="ECO:0000313" key="7">
    <source>
        <dbReference type="EMBL" id="TDY59437.1"/>
    </source>
</evidence>
<evidence type="ECO:0000256" key="2">
    <source>
        <dbReference type="ARBA" id="ARBA00022475"/>
    </source>
</evidence>
<keyword evidence="7" id="KW-0813">Transport</keyword>
<reference evidence="7 8" key="1">
    <citation type="submission" date="2019-03" db="EMBL/GenBank/DDBJ databases">
        <title>Genomic Encyclopedia of Type Strains, Phase IV (KMG-IV): sequencing the most valuable type-strain genomes for metagenomic binning, comparative biology and taxonomic classification.</title>
        <authorList>
            <person name="Goeker M."/>
        </authorList>
    </citation>
    <scope>NUCLEOTIDE SEQUENCE [LARGE SCALE GENOMIC DNA]</scope>
    <source>
        <strain evidence="7 8">DSM 25964</strain>
    </source>
</reference>